<dbReference type="SUPFAM" id="SSF55729">
    <property type="entry name" value="Acyl-CoA N-acyltransferases (Nat)"/>
    <property type="match status" value="1"/>
</dbReference>
<keyword evidence="2" id="KW-0808">Transferase</keyword>
<reference evidence="2 3" key="1">
    <citation type="submission" date="2013-02" db="EMBL/GenBank/DDBJ databases">
        <title>Genome sequence of Clostridium saccharoperbutylacetonicum N1-4(HMT).</title>
        <authorList>
            <person name="Poehlein A."/>
            <person name="Daniel R."/>
        </authorList>
    </citation>
    <scope>NUCLEOTIDE SEQUENCE [LARGE SCALE GENOMIC DNA]</scope>
    <source>
        <strain evidence="3">N1-4(HMT)</strain>
    </source>
</reference>
<dbReference type="InterPro" id="IPR016181">
    <property type="entry name" value="Acyl_CoA_acyltransferase"/>
</dbReference>
<protein>
    <submittedName>
        <fullName evidence="2">Acetyltransferase</fullName>
    </submittedName>
</protein>
<dbReference type="Proteomes" id="UP000011728">
    <property type="component" value="Chromosome"/>
</dbReference>
<dbReference type="EMBL" id="CP004121">
    <property type="protein sequence ID" value="AGF55150.1"/>
    <property type="molecule type" value="Genomic_DNA"/>
</dbReference>
<dbReference type="Gene3D" id="3.40.630.30">
    <property type="match status" value="1"/>
</dbReference>
<dbReference type="CDD" id="cd04301">
    <property type="entry name" value="NAT_SF"/>
    <property type="match status" value="1"/>
</dbReference>
<dbReference type="PATRIC" id="fig|931276.5.peg.1336"/>
<feature type="domain" description="N-acetyltransferase" evidence="1">
    <location>
        <begin position="46"/>
        <end position="187"/>
    </location>
</feature>
<dbReference type="HOGENOM" id="CLU_013985_28_1_9"/>
<accession>M1LQK0</accession>
<sequence length="190" mass="22517">MNYKLSSENEVEKLKKLINYKLETKRLSLVPLEPRLLQLAIEDYGKMQRDLGLRVTNMFIDEELEYAMKIRLRKVLEDVENFLWTTNWAIINKDLNEIIGFIMIKGYPNEAGEVIIGYGIDEKYRKNGYATEAVERLIKWIFENQKVKYIIADTEKNNIPSHKVLEKAGANKYKETDELLWWKIKRKSII</sequence>
<dbReference type="InterPro" id="IPR051531">
    <property type="entry name" value="N-acetyltransferase"/>
</dbReference>
<evidence type="ECO:0000313" key="3">
    <source>
        <dbReference type="Proteomes" id="UP000011728"/>
    </source>
</evidence>
<dbReference type="AlphaFoldDB" id="M1LQK0"/>
<dbReference type="KEGG" id="csr:Cspa_c13780"/>
<dbReference type="PANTHER" id="PTHR43792:SF13">
    <property type="entry name" value="ACETYLTRANSFERASE"/>
    <property type="match status" value="1"/>
</dbReference>
<dbReference type="InterPro" id="IPR000182">
    <property type="entry name" value="GNAT_dom"/>
</dbReference>
<dbReference type="RefSeq" id="WP_015391472.1">
    <property type="nucleotide sequence ID" value="NC_020291.1"/>
</dbReference>
<proteinExistence type="predicted"/>
<dbReference type="OrthoDB" id="7863753at2"/>
<keyword evidence="3" id="KW-1185">Reference proteome</keyword>
<dbReference type="GO" id="GO:0016747">
    <property type="term" value="F:acyltransferase activity, transferring groups other than amino-acyl groups"/>
    <property type="evidence" value="ECO:0007669"/>
    <property type="project" value="InterPro"/>
</dbReference>
<gene>
    <name evidence="2" type="ORF">Cspa_c13780</name>
</gene>
<dbReference type="Pfam" id="PF13302">
    <property type="entry name" value="Acetyltransf_3"/>
    <property type="match status" value="1"/>
</dbReference>
<dbReference type="PANTHER" id="PTHR43792">
    <property type="entry name" value="GNAT FAMILY, PUTATIVE (AFU_ORTHOLOGUE AFUA_3G00765)-RELATED-RELATED"/>
    <property type="match status" value="1"/>
</dbReference>
<name>M1LQK0_9CLOT</name>
<dbReference type="STRING" id="36745.CLSAP_13490"/>
<evidence type="ECO:0000313" key="2">
    <source>
        <dbReference type="EMBL" id="AGF55150.1"/>
    </source>
</evidence>
<dbReference type="eggNOG" id="COG1670">
    <property type="taxonomic scope" value="Bacteria"/>
</dbReference>
<evidence type="ECO:0000259" key="1">
    <source>
        <dbReference type="PROSITE" id="PS51186"/>
    </source>
</evidence>
<dbReference type="PROSITE" id="PS51186">
    <property type="entry name" value="GNAT"/>
    <property type="match status" value="1"/>
</dbReference>
<organism evidence="2 3">
    <name type="scientific">Clostridium saccharoperbutylacetonicum N1-4(HMT)</name>
    <dbReference type="NCBI Taxonomy" id="931276"/>
    <lineage>
        <taxon>Bacteria</taxon>
        <taxon>Bacillati</taxon>
        <taxon>Bacillota</taxon>
        <taxon>Clostridia</taxon>
        <taxon>Eubacteriales</taxon>
        <taxon>Clostridiaceae</taxon>
        <taxon>Clostridium</taxon>
    </lineage>
</organism>